<dbReference type="AlphaFoldDB" id="A0ABC8S0B9"/>
<keyword evidence="6" id="KW-0472">Membrane</keyword>
<dbReference type="InterPro" id="IPR045874">
    <property type="entry name" value="LRK10/LRL21-25-like"/>
</dbReference>
<dbReference type="EMBL" id="CAUOFW020002058">
    <property type="protein sequence ID" value="CAK9150681.1"/>
    <property type="molecule type" value="Genomic_DNA"/>
</dbReference>
<name>A0ABC8S0B9_9AQUA</name>
<evidence type="ECO:0000256" key="5">
    <source>
        <dbReference type="ARBA" id="ARBA00022989"/>
    </source>
</evidence>
<evidence type="ECO:0000256" key="4">
    <source>
        <dbReference type="ARBA" id="ARBA00022729"/>
    </source>
</evidence>
<sequence length="129" mass="14559">MMVLEMAGASKNHEVGRVNKSESYFTDWIYEHLERGEDLGIEGVTTEEEEVTSRKMVLVSLWCIQTNPADRPSMSNVIEMLEGSLQSLQIPPKPVLFSPARPLVNFSTTLSSTWNENKDLLHSAGQEYE</sequence>
<reference evidence="8 9" key="1">
    <citation type="submission" date="2024-02" db="EMBL/GenBank/DDBJ databases">
        <authorList>
            <person name="Vignale AGUSTIN F."/>
            <person name="Sosa J E."/>
            <person name="Modenutti C."/>
        </authorList>
    </citation>
    <scope>NUCLEOTIDE SEQUENCE [LARGE SCALE GENOMIC DNA]</scope>
</reference>
<gene>
    <name evidence="8" type="ORF">ILEXP_LOCUS18835</name>
</gene>
<evidence type="ECO:0000256" key="3">
    <source>
        <dbReference type="ARBA" id="ARBA00022692"/>
    </source>
</evidence>
<evidence type="ECO:0000256" key="1">
    <source>
        <dbReference type="ARBA" id="ARBA00004479"/>
    </source>
</evidence>
<keyword evidence="2" id="KW-0418">Kinase</keyword>
<keyword evidence="3" id="KW-0812">Transmembrane</keyword>
<comment type="caution">
    <text evidence="8">The sequence shown here is derived from an EMBL/GenBank/DDBJ whole genome shotgun (WGS) entry which is preliminary data.</text>
</comment>
<comment type="subcellular location">
    <subcellularLocation>
        <location evidence="1">Membrane</location>
        <topology evidence="1">Single-pass type I membrane protein</topology>
    </subcellularLocation>
</comment>
<keyword evidence="4" id="KW-0732">Signal</keyword>
<proteinExistence type="predicted"/>
<keyword evidence="2" id="KW-0723">Serine/threonine-protein kinase</keyword>
<keyword evidence="9" id="KW-1185">Reference proteome</keyword>
<dbReference type="InterPro" id="IPR011009">
    <property type="entry name" value="Kinase-like_dom_sf"/>
</dbReference>
<keyword evidence="7" id="KW-0325">Glycoprotein</keyword>
<evidence type="ECO:0000313" key="9">
    <source>
        <dbReference type="Proteomes" id="UP001642360"/>
    </source>
</evidence>
<dbReference type="GO" id="GO:0016020">
    <property type="term" value="C:membrane"/>
    <property type="evidence" value="ECO:0007669"/>
    <property type="project" value="UniProtKB-SubCell"/>
</dbReference>
<evidence type="ECO:0000256" key="6">
    <source>
        <dbReference type="ARBA" id="ARBA00023136"/>
    </source>
</evidence>
<dbReference type="GO" id="GO:0004674">
    <property type="term" value="F:protein serine/threonine kinase activity"/>
    <property type="evidence" value="ECO:0007669"/>
    <property type="project" value="UniProtKB-KW"/>
</dbReference>
<keyword evidence="2" id="KW-0808">Transferase</keyword>
<protein>
    <submittedName>
        <fullName evidence="8">Uncharacterized protein</fullName>
    </submittedName>
</protein>
<dbReference type="Proteomes" id="UP001642360">
    <property type="component" value="Unassembled WGS sequence"/>
</dbReference>
<dbReference type="Gene3D" id="1.10.510.10">
    <property type="entry name" value="Transferase(Phosphotransferase) domain 1"/>
    <property type="match status" value="1"/>
</dbReference>
<accession>A0ABC8S0B9</accession>
<dbReference type="PANTHER" id="PTHR27009">
    <property type="entry name" value="RUST RESISTANCE KINASE LR10-RELATED"/>
    <property type="match status" value="1"/>
</dbReference>
<evidence type="ECO:0000256" key="7">
    <source>
        <dbReference type="ARBA" id="ARBA00023180"/>
    </source>
</evidence>
<evidence type="ECO:0000313" key="8">
    <source>
        <dbReference type="EMBL" id="CAK9150681.1"/>
    </source>
</evidence>
<organism evidence="8 9">
    <name type="scientific">Ilex paraguariensis</name>
    <name type="common">yerba mate</name>
    <dbReference type="NCBI Taxonomy" id="185542"/>
    <lineage>
        <taxon>Eukaryota</taxon>
        <taxon>Viridiplantae</taxon>
        <taxon>Streptophyta</taxon>
        <taxon>Embryophyta</taxon>
        <taxon>Tracheophyta</taxon>
        <taxon>Spermatophyta</taxon>
        <taxon>Magnoliopsida</taxon>
        <taxon>eudicotyledons</taxon>
        <taxon>Gunneridae</taxon>
        <taxon>Pentapetalae</taxon>
        <taxon>asterids</taxon>
        <taxon>campanulids</taxon>
        <taxon>Aquifoliales</taxon>
        <taxon>Aquifoliaceae</taxon>
        <taxon>Ilex</taxon>
    </lineage>
</organism>
<evidence type="ECO:0000256" key="2">
    <source>
        <dbReference type="ARBA" id="ARBA00022527"/>
    </source>
</evidence>
<keyword evidence="5" id="KW-1133">Transmembrane helix</keyword>
<dbReference type="SUPFAM" id="SSF56112">
    <property type="entry name" value="Protein kinase-like (PK-like)"/>
    <property type="match status" value="1"/>
</dbReference>